<dbReference type="GO" id="GO:0016874">
    <property type="term" value="F:ligase activity"/>
    <property type="evidence" value="ECO:0007669"/>
    <property type="project" value="UniProtKB-KW"/>
</dbReference>
<dbReference type="PANTHER" id="PTHR42793:SF1">
    <property type="entry name" value="PEPTIDYL-LYSINE N-ACETYLTRANSFERASE PATZ"/>
    <property type="match status" value="1"/>
</dbReference>
<dbReference type="Gene3D" id="3.30.470.20">
    <property type="entry name" value="ATP-grasp fold, B domain"/>
    <property type="match status" value="1"/>
</dbReference>
<feature type="domain" description="CoA-binding" evidence="2">
    <location>
        <begin position="192"/>
        <end position="287"/>
    </location>
</feature>
<keyword evidence="3" id="KW-0436">Ligase</keyword>
<gene>
    <name evidence="3" type="ORF">WJX68_04375</name>
</gene>
<dbReference type="EMBL" id="JBBJUP010000003">
    <property type="protein sequence ID" value="MEJ8278161.1"/>
    <property type="molecule type" value="Genomic_DNA"/>
</dbReference>
<dbReference type="InterPro" id="IPR003781">
    <property type="entry name" value="CoA-bd"/>
</dbReference>
<keyword evidence="4" id="KW-1185">Reference proteome</keyword>
<evidence type="ECO:0000313" key="4">
    <source>
        <dbReference type="Proteomes" id="UP001364211"/>
    </source>
</evidence>
<dbReference type="SUPFAM" id="SSF56059">
    <property type="entry name" value="Glutathione synthetase ATP-binding domain-like"/>
    <property type="match status" value="1"/>
</dbReference>
<dbReference type="Gene3D" id="3.40.630.30">
    <property type="match status" value="1"/>
</dbReference>
<protein>
    <submittedName>
        <fullName evidence="3">Acetate--CoA ligase family protein</fullName>
    </submittedName>
</protein>
<dbReference type="InterPro" id="IPR013815">
    <property type="entry name" value="ATP_grasp_subdomain_1"/>
</dbReference>
<dbReference type="SUPFAM" id="SSF51735">
    <property type="entry name" value="NAD(P)-binding Rossmann-fold domains"/>
    <property type="match status" value="1"/>
</dbReference>
<dbReference type="RefSeq" id="WP_340286285.1">
    <property type="nucleotide sequence ID" value="NZ_JBBJUP010000003.1"/>
</dbReference>
<evidence type="ECO:0000313" key="3">
    <source>
        <dbReference type="EMBL" id="MEJ8278161.1"/>
    </source>
</evidence>
<evidence type="ECO:0000256" key="1">
    <source>
        <dbReference type="SAM" id="MobiDB-lite"/>
    </source>
</evidence>
<dbReference type="Pfam" id="PF19045">
    <property type="entry name" value="Ligase_CoA_2"/>
    <property type="match status" value="1"/>
</dbReference>
<feature type="region of interest" description="Disordered" evidence="1">
    <location>
        <begin position="1"/>
        <end position="20"/>
    </location>
</feature>
<dbReference type="InterPro" id="IPR016102">
    <property type="entry name" value="Succinyl-CoA_synth-like"/>
</dbReference>
<dbReference type="InterPro" id="IPR032875">
    <property type="entry name" value="Succ_CoA_lig_flav_dom"/>
</dbReference>
<name>A0ABU8T2I2_9PSEU</name>
<evidence type="ECO:0000259" key="2">
    <source>
        <dbReference type="SMART" id="SM00881"/>
    </source>
</evidence>
<dbReference type="Gene3D" id="3.40.50.261">
    <property type="entry name" value="Succinyl-CoA synthetase domains"/>
    <property type="match status" value="2"/>
</dbReference>
<sequence length="853" mass="85450">MSAPTLPAGPADGTGVPPDGGRRVVVRALTGADVAAVADLYDRLDADDRHPPCGPGPARAARALVAAPSHAVGVFEAGTLLGAAHYVPLPDGRTAEFAAVGDAHDPGTAALVLGALADDAGTAGITALTGEVAADDGPTLRALRELDRPLRTRPDGAAVHVRIGTGPVSAPGGEDPHWSRVSAAAAASLLPVLAPSSVAVVGVSRRPGTVGRAVLDRIRRAGFTGALAVVNPHGSPAPDLPWAATVGGLDRVPDLAVLCVPADQVVTVAQDCGRSGVRALVVLGSGVRGPDAARLAAVAARYRMRLVGPHSLGVVDTDPAVRLDASFAATAPPGDIGVAARSGGVAVALGHELARAGLGVSSLAGTGDGLDVGADDLLAWWSHDGRTRGAVLQLGPVRRPRDFCAVARRAARTMPVVVVPSGEGPPGHGAAPRGAREALYRQAGLVTAPDVRRAVRMLATLRRGPLPAGPRVGIVTNAGGLGALAADACADAGLQVVRVDPGTRFALSELLPATAALGGPVDTTVVADARTVARVVTVVAHDPGVDAVLVTAIPTDLGDPLAQIRRATGEPVPVLVVPVAGTAGTAARAAEPVHDDVATAAATIAAAVRRRRWLEHDADPDPVVHRTDPARALAAVAGAGEGRLDPAGAARLLAAAGIPAAPVWRVRSAAEAVDRWRDAGGPVTLTADATGLLHSGGAGAVVPGVDSTEEIRAVVARLAARFGDTLHGVVVRPVPAGGEQALLGMAVDDVVGPVLTLARGGPAAGTPGTRSHLLAAVRAADLDSALEDSGLAARLDPAGRAALRDAVLRWAWLARAVPRIVEARIDPLVLRPDGRGGTEAVAVDARVRLSAPG</sequence>
<dbReference type="Proteomes" id="UP001364211">
    <property type="component" value="Unassembled WGS sequence"/>
</dbReference>
<accession>A0ABU8T2I2</accession>
<reference evidence="3 4" key="1">
    <citation type="submission" date="2024-03" db="EMBL/GenBank/DDBJ databases">
        <title>Draft genome sequence of Pseudonocardia sp. DW16-2.</title>
        <authorList>
            <person name="Duangmal K."/>
        </authorList>
    </citation>
    <scope>NUCLEOTIDE SEQUENCE [LARGE SCALE GENOMIC DNA]</scope>
    <source>
        <strain evidence="3 4">DW16-2</strain>
    </source>
</reference>
<dbReference type="Gene3D" id="3.40.50.720">
    <property type="entry name" value="NAD(P)-binding Rossmann-like Domain"/>
    <property type="match status" value="1"/>
</dbReference>
<dbReference type="SUPFAM" id="SSF52210">
    <property type="entry name" value="Succinyl-CoA synthetase domains"/>
    <property type="match status" value="2"/>
</dbReference>
<dbReference type="Gene3D" id="3.30.1490.20">
    <property type="entry name" value="ATP-grasp fold, A domain"/>
    <property type="match status" value="1"/>
</dbReference>
<dbReference type="PANTHER" id="PTHR42793">
    <property type="entry name" value="COA BINDING DOMAIN CONTAINING PROTEIN"/>
    <property type="match status" value="1"/>
</dbReference>
<dbReference type="Pfam" id="PF13380">
    <property type="entry name" value="CoA_binding_2"/>
    <property type="match status" value="1"/>
</dbReference>
<dbReference type="SMART" id="SM00881">
    <property type="entry name" value="CoA_binding"/>
    <property type="match status" value="1"/>
</dbReference>
<dbReference type="InterPro" id="IPR016181">
    <property type="entry name" value="Acyl_CoA_acyltransferase"/>
</dbReference>
<dbReference type="Pfam" id="PF13549">
    <property type="entry name" value="ATP-grasp_5"/>
    <property type="match status" value="1"/>
</dbReference>
<organism evidence="3 4">
    <name type="scientific">Pseudonocardia spirodelae</name>
    <dbReference type="NCBI Taxonomy" id="3133431"/>
    <lineage>
        <taxon>Bacteria</taxon>
        <taxon>Bacillati</taxon>
        <taxon>Actinomycetota</taxon>
        <taxon>Actinomycetes</taxon>
        <taxon>Pseudonocardiales</taxon>
        <taxon>Pseudonocardiaceae</taxon>
        <taxon>Pseudonocardia</taxon>
    </lineage>
</organism>
<dbReference type="InterPro" id="IPR043938">
    <property type="entry name" value="Ligase_CoA_dom"/>
</dbReference>
<dbReference type="SUPFAM" id="SSF55729">
    <property type="entry name" value="Acyl-CoA N-acyltransferases (Nat)"/>
    <property type="match status" value="1"/>
</dbReference>
<comment type="caution">
    <text evidence="3">The sequence shown here is derived from an EMBL/GenBank/DDBJ whole genome shotgun (WGS) entry which is preliminary data.</text>
</comment>
<dbReference type="Pfam" id="PF13607">
    <property type="entry name" value="Succ_CoA_lig"/>
    <property type="match status" value="1"/>
</dbReference>
<dbReference type="InterPro" id="IPR036291">
    <property type="entry name" value="NAD(P)-bd_dom_sf"/>
</dbReference>
<proteinExistence type="predicted"/>